<dbReference type="Proteomes" id="UP001187415">
    <property type="component" value="Unassembled WGS sequence"/>
</dbReference>
<protein>
    <submittedName>
        <fullName evidence="1">Uncharacterized protein</fullName>
    </submittedName>
</protein>
<sequence length="105" mass="11384">MDLFEFDFFRDWELEQPCRVSGEGWWFCDSQTPAAMTHASGESASGESVTHCCPSAATMEGPWSRVLNPPLLEWSSSGLNNKLGVSAHVTLPLPPLHHAAAVSGL</sequence>
<proteinExistence type="predicted"/>
<dbReference type="AlphaFoldDB" id="A0AA88SUZ1"/>
<evidence type="ECO:0000313" key="1">
    <source>
        <dbReference type="EMBL" id="KAK2849513.1"/>
    </source>
</evidence>
<keyword evidence="2" id="KW-1185">Reference proteome</keyword>
<organism evidence="1 2">
    <name type="scientific">Channa striata</name>
    <name type="common">Snakehead murrel</name>
    <name type="synonym">Ophicephalus striatus</name>
    <dbReference type="NCBI Taxonomy" id="64152"/>
    <lineage>
        <taxon>Eukaryota</taxon>
        <taxon>Metazoa</taxon>
        <taxon>Chordata</taxon>
        <taxon>Craniata</taxon>
        <taxon>Vertebrata</taxon>
        <taxon>Euteleostomi</taxon>
        <taxon>Actinopterygii</taxon>
        <taxon>Neopterygii</taxon>
        <taxon>Teleostei</taxon>
        <taxon>Neoteleostei</taxon>
        <taxon>Acanthomorphata</taxon>
        <taxon>Anabantaria</taxon>
        <taxon>Anabantiformes</taxon>
        <taxon>Channoidei</taxon>
        <taxon>Channidae</taxon>
        <taxon>Channa</taxon>
    </lineage>
</organism>
<accession>A0AA88SUZ1</accession>
<dbReference type="EMBL" id="JAUPFM010000006">
    <property type="protein sequence ID" value="KAK2849513.1"/>
    <property type="molecule type" value="Genomic_DNA"/>
</dbReference>
<reference evidence="1" key="1">
    <citation type="submission" date="2023-07" db="EMBL/GenBank/DDBJ databases">
        <title>Chromosome-level Genome Assembly of Striped Snakehead (Channa striata).</title>
        <authorList>
            <person name="Liu H."/>
        </authorList>
    </citation>
    <scope>NUCLEOTIDE SEQUENCE</scope>
    <source>
        <strain evidence="1">Gz</strain>
        <tissue evidence="1">Muscle</tissue>
    </source>
</reference>
<name>A0AA88SUZ1_CHASR</name>
<evidence type="ECO:0000313" key="2">
    <source>
        <dbReference type="Proteomes" id="UP001187415"/>
    </source>
</evidence>
<comment type="caution">
    <text evidence="1">The sequence shown here is derived from an EMBL/GenBank/DDBJ whole genome shotgun (WGS) entry which is preliminary data.</text>
</comment>
<gene>
    <name evidence="1" type="ORF">Q5P01_009347</name>
</gene>